<dbReference type="GO" id="GO:0006402">
    <property type="term" value="P:mRNA catabolic process"/>
    <property type="evidence" value="ECO:0007669"/>
    <property type="project" value="TreeGrafter"/>
</dbReference>
<dbReference type="InterPro" id="IPR004386">
    <property type="entry name" value="Toxin_YafQ-like"/>
</dbReference>
<accession>A0A0F9DNQ0</accession>
<dbReference type="AlphaFoldDB" id="A0A0F9DNQ0"/>
<dbReference type="GO" id="GO:0006415">
    <property type="term" value="P:translational termination"/>
    <property type="evidence" value="ECO:0007669"/>
    <property type="project" value="TreeGrafter"/>
</dbReference>
<keyword evidence="1" id="KW-1277">Toxin-antitoxin system</keyword>
<gene>
    <name evidence="2" type="ORF">LCGC14_2255640</name>
</gene>
<dbReference type="InterPro" id="IPR035093">
    <property type="entry name" value="RelE/ParE_toxin_dom_sf"/>
</dbReference>
<dbReference type="PANTHER" id="PTHR40588">
    <property type="entry name" value="MRNA INTERFERASE TOXIN YAFQ"/>
    <property type="match status" value="1"/>
</dbReference>
<dbReference type="NCBIfam" id="TIGR02385">
    <property type="entry name" value="RelE_StbE"/>
    <property type="match status" value="1"/>
</dbReference>
<organism evidence="2">
    <name type="scientific">marine sediment metagenome</name>
    <dbReference type="NCBI Taxonomy" id="412755"/>
    <lineage>
        <taxon>unclassified sequences</taxon>
        <taxon>metagenomes</taxon>
        <taxon>ecological metagenomes</taxon>
    </lineage>
</organism>
<dbReference type="SUPFAM" id="SSF143011">
    <property type="entry name" value="RelE-like"/>
    <property type="match status" value="1"/>
</dbReference>
<comment type="caution">
    <text evidence="2">The sequence shown here is derived from an EMBL/GenBank/DDBJ whole genome shotgun (WGS) entry which is preliminary data.</text>
</comment>
<dbReference type="GO" id="GO:0004521">
    <property type="term" value="F:RNA endonuclease activity"/>
    <property type="evidence" value="ECO:0007669"/>
    <property type="project" value="TreeGrafter"/>
</dbReference>
<evidence type="ECO:0000313" key="2">
    <source>
        <dbReference type="EMBL" id="KKL55416.1"/>
    </source>
</evidence>
<dbReference type="PANTHER" id="PTHR40588:SF1">
    <property type="entry name" value="MRNA INTERFERASE TOXIN YAFQ"/>
    <property type="match status" value="1"/>
</dbReference>
<dbReference type="EMBL" id="LAZR01030847">
    <property type="protein sequence ID" value="KKL55416.1"/>
    <property type="molecule type" value="Genomic_DNA"/>
</dbReference>
<dbReference type="InterPro" id="IPR007712">
    <property type="entry name" value="RelE/ParE_toxin"/>
</dbReference>
<protein>
    <submittedName>
        <fullName evidence="2">Uncharacterized protein</fullName>
    </submittedName>
</protein>
<dbReference type="Pfam" id="PF15738">
    <property type="entry name" value="YafQ_toxin"/>
    <property type="match status" value="1"/>
</dbReference>
<reference evidence="2" key="1">
    <citation type="journal article" date="2015" name="Nature">
        <title>Complex archaea that bridge the gap between prokaryotes and eukaryotes.</title>
        <authorList>
            <person name="Spang A."/>
            <person name="Saw J.H."/>
            <person name="Jorgensen S.L."/>
            <person name="Zaremba-Niedzwiedzka K."/>
            <person name="Martijn J."/>
            <person name="Lind A.E."/>
            <person name="van Eijk R."/>
            <person name="Schleper C."/>
            <person name="Guy L."/>
            <person name="Ettema T.J."/>
        </authorList>
    </citation>
    <scope>NUCLEOTIDE SEQUENCE</scope>
</reference>
<proteinExistence type="predicted"/>
<dbReference type="Gene3D" id="3.30.2310.20">
    <property type="entry name" value="RelE-like"/>
    <property type="match status" value="1"/>
</dbReference>
<sequence>MKFGLARTKNFKKSFKTLHLKDSDEAIYIDVVSKLLNGIALDKKQKDHFLKGNLGRYKECHLKPDLLLIYRVYRDEVQLIDIGSHSELFECWILEHRSQEAESRIEDIYACKSLLTSDTFSFNIVESQYPRSFERIK</sequence>
<name>A0A0F9DNQ0_9ZZZZ</name>
<evidence type="ECO:0000256" key="1">
    <source>
        <dbReference type="ARBA" id="ARBA00022649"/>
    </source>
</evidence>